<reference evidence="8" key="1">
    <citation type="submission" date="2019-07" db="EMBL/GenBank/DDBJ databases">
        <title>Overview of O-antigen diversity of Escherichia albertii, an emerging enteropathogen; genetic structure, serology, and development of O-genotyping method.</title>
        <authorList>
            <person name="Ooka T."/>
            <person name="Seto K."/>
            <person name="Ogura Y."/>
            <person name="Iguchi A."/>
            <person name="Imura N."/>
            <person name="Honda M."/>
            <person name="Etoh Y."/>
            <person name="Ikeda T."/>
            <person name="Sugitani W."/>
            <person name="Konno T."/>
            <person name="Kawano K."/>
            <person name="Kudo Y."/>
            <person name="Murakami K."/>
            <person name="Hayashi T."/>
            <person name="Nishi J."/>
        </authorList>
    </citation>
    <scope>NUCLEOTIDE SEQUENCE</scope>
    <source>
        <strain evidence="8">CB9791</strain>
    </source>
</reference>
<feature type="transmembrane region" description="Helical" evidence="7">
    <location>
        <begin position="210"/>
        <end position="231"/>
    </location>
</feature>
<evidence type="ECO:0000256" key="2">
    <source>
        <dbReference type="ARBA" id="ARBA00022475"/>
    </source>
</evidence>
<evidence type="ECO:0000256" key="5">
    <source>
        <dbReference type="ARBA" id="ARBA00023136"/>
    </source>
</evidence>
<gene>
    <name evidence="8" type="primary">wzx</name>
</gene>
<dbReference type="RefSeq" id="WP_059269072.1">
    <property type="nucleotide sequence ID" value="NZ_BBVS01000051.1"/>
</dbReference>
<evidence type="ECO:0000256" key="3">
    <source>
        <dbReference type="ARBA" id="ARBA00022692"/>
    </source>
</evidence>
<keyword evidence="2" id="KW-1003">Cell membrane</keyword>
<proteinExistence type="predicted"/>
<dbReference type="InterPro" id="IPR050833">
    <property type="entry name" value="Poly_Biosynth_Transport"/>
</dbReference>
<protein>
    <recommendedName>
        <fullName evidence="6">Putative O-antigen transporter</fullName>
    </recommendedName>
</protein>
<feature type="transmembrane region" description="Helical" evidence="7">
    <location>
        <begin position="84"/>
        <end position="106"/>
    </location>
</feature>
<evidence type="ECO:0000256" key="7">
    <source>
        <dbReference type="SAM" id="Phobius"/>
    </source>
</evidence>
<feature type="transmembrane region" description="Helical" evidence="7">
    <location>
        <begin position="328"/>
        <end position="346"/>
    </location>
</feature>
<dbReference type="PANTHER" id="PTHR30250:SF11">
    <property type="entry name" value="O-ANTIGEN TRANSPORTER-RELATED"/>
    <property type="match status" value="1"/>
</dbReference>
<feature type="transmembrane region" description="Helical" evidence="7">
    <location>
        <begin position="355"/>
        <end position="373"/>
    </location>
</feature>
<dbReference type="PANTHER" id="PTHR30250">
    <property type="entry name" value="PST FAMILY PREDICTED COLANIC ACID TRANSPORTER"/>
    <property type="match status" value="1"/>
</dbReference>
<feature type="transmembrane region" description="Helical" evidence="7">
    <location>
        <begin position="167"/>
        <end position="189"/>
    </location>
</feature>
<comment type="subcellular location">
    <subcellularLocation>
        <location evidence="1">Cell membrane</location>
        <topology evidence="1">Multi-pass membrane protein</topology>
    </subcellularLocation>
</comment>
<sequence>MNDLKLSLIFGIFSRVITFVNQVLSVPLIIALIGINEFTRFNVITAGIAWLITIGGCLLPSLVGDISRAKEDNNDIIISEKISSALVVMLIFIITAVINYIFFFGITDNERNLLLTLSILVLFFSTAENVRQGLGENYKNSIYNGCANLFSLVAISLLSYFKTQTNLQVIIIVIFGSVSFFKLLNMLPLMRYFSLRYVTYDSCKRIVNKATAFILLSIAYYFNTAGMITILDWLNYTKITEFIVLQKVILIIMGMVVMIRNPLWSIIAKMQYKGNGNLILENYRNALKIYFCSAPFFIVFSVLCAPFFLKSWAGGVALSYPDIIAFSLYLYFIVFSYINSVLYYGLELFNQISKFLIVESIANIMCVTFIAFMELKLNIIFVAMTITSLFINSCIYLVIKRTCKNV</sequence>
<keyword evidence="5 7" id="KW-0472">Membrane</keyword>
<feature type="transmembrane region" description="Helical" evidence="7">
    <location>
        <begin position="379"/>
        <end position="399"/>
    </location>
</feature>
<feature type="transmembrane region" description="Helical" evidence="7">
    <location>
        <begin position="41"/>
        <end position="63"/>
    </location>
</feature>
<feature type="transmembrane region" description="Helical" evidence="7">
    <location>
        <begin position="289"/>
        <end position="308"/>
    </location>
</feature>
<feature type="transmembrane region" description="Helical" evidence="7">
    <location>
        <begin position="12"/>
        <end position="35"/>
    </location>
</feature>
<dbReference type="EMBL" id="LC494328">
    <property type="protein sequence ID" value="BBM62636.1"/>
    <property type="molecule type" value="Genomic_DNA"/>
</dbReference>
<accession>A0A5A4U699</accession>
<feature type="transmembrane region" description="Helical" evidence="7">
    <location>
        <begin position="112"/>
        <end position="130"/>
    </location>
</feature>
<dbReference type="AlphaFoldDB" id="A0A5A4U699"/>
<evidence type="ECO:0000313" key="8">
    <source>
        <dbReference type="EMBL" id="BBM62636.1"/>
    </source>
</evidence>
<name>A0A5A4U699_ESCAL</name>
<dbReference type="GO" id="GO:0005886">
    <property type="term" value="C:plasma membrane"/>
    <property type="evidence" value="ECO:0007669"/>
    <property type="project" value="UniProtKB-SubCell"/>
</dbReference>
<evidence type="ECO:0000256" key="6">
    <source>
        <dbReference type="ARBA" id="ARBA00049738"/>
    </source>
</evidence>
<feature type="transmembrane region" description="Helical" evidence="7">
    <location>
        <begin position="243"/>
        <end position="268"/>
    </location>
</feature>
<keyword evidence="4 7" id="KW-1133">Transmembrane helix</keyword>
<keyword evidence="3 7" id="KW-0812">Transmembrane</keyword>
<evidence type="ECO:0000256" key="1">
    <source>
        <dbReference type="ARBA" id="ARBA00004651"/>
    </source>
</evidence>
<evidence type="ECO:0000256" key="4">
    <source>
        <dbReference type="ARBA" id="ARBA00022989"/>
    </source>
</evidence>
<organism evidence="8">
    <name type="scientific">Escherichia albertii</name>
    <dbReference type="NCBI Taxonomy" id="208962"/>
    <lineage>
        <taxon>Bacteria</taxon>
        <taxon>Pseudomonadati</taxon>
        <taxon>Pseudomonadota</taxon>
        <taxon>Gammaproteobacteria</taxon>
        <taxon>Enterobacterales</taxon>
        <taxon>Enterobacteriaceae</taxon>
        <taxon>Escherichia</taxon>
    </lineage>
</organism>